<dbReference type="Proteomes" id="UP000235659">
    <property type="component" value="Unassembled WGS sequence"/>
</dbReference>
<dbReference type="SMART" id="SM01008">
    <property type="entry name" value="Ald_Xan_dh_C"/>
    <property type="match status" value="1"/>
</dbReference>
<dbReference type="InterPro" id="IPR046867">
    <property type="entry name" value="AldOxase/xan_DH_MoCoBD2"/>
</dbReference>
<dbReference type="InterPro" id="IPR052516">
    <property type="entry name" value="N-heterocyclic_Hydroxylase"/>
</dbReference>
<gene>
    <name evidence="2" type="primary">iorB_2</name>
    <name evidence="3" type="ORF">C0Z16_26750</name>
    <name evidence="2" type="ORF">LMG27174_04513</name>
</gene>
<dbReference type="Proteomes" id="UP000494205">
    <property type="component" value="Unassembled WGS sequence"/>
</dbReference>
<dbReference type="PIRSF" id="PIRSF036389">
    <property type="entry name" value="IOR_B"/>
    <property type="match status" value="1"/>
</dbReference>
<organism evidence="2 5">
    <name type="scientific">Paraburkholderia rhynchosiae</name>
    <dbReference type="NCBI Taxonomy" id="487049"/>
    <lineage>
        <taxon>Bacteria</taxon>
        <taxon>Pseudomonadati</taxon>
        <taxon>Pseudomonadota</taxon>
        <taxon>Betaproteobacteria</taxon>
        <taxon>Burkholderiales</taxon>
        <taxon>Burkholderiaceae</taxon>
        <taxon>Paraburkholderia</taxon>
    </lineage>
</organism>
<dbReference type="PANTHER" id="PTHR47495">
    <property type="entry name" value="ALDEHYDE DEHYDROGENASE"/>
    <property type="match status" value="1"/>
</dbReference>
<dbReference type="EC" id="1.3.99.16" evidence="2"/>
<dbReference type="AlphaFoldDB" id="A0A2N7WAG7"/>
<evidence type="ECO:0000313" key="4">
    <source>
        <dbReference type="Proteomes" id="UP000235659"/>
    </source>
</evidence>
<dbReference type="EMBL" id="CADIJZ010000017">
    <property type="protein sequence ID" value="CAB3715439.1"/>
    <property type="molecule type" value="Genomic_DNA"/>
</dbReference>
<feature type="domain" description="Aldehyde oxidase/xanthine dehydrogenase a/b hammerhead" evidence="1">
    <location>
        <begin position="224"/>
        <end position="302"/>
    </location>
</feature>
<evidence type="ECO:0000313" key="2">
    <source>
        <dbReference type="EMBL" id="CAB3715439.1"/>
    </source>
</evidence>
<protein>
    <submittedName>
        <fullName evidence="3">Aldehyde oxidase</fullName>
    </submittedName>
    <submittedName>
        <fullName evidence="2">Isoquinoline 1-oxidoreductase subunit beta</fullName>
        <ecNumber evidence="2">1.3.99.16</ecNumber>
    </submittedName>
</protein>
<evidence type="ECO:0000259" key="1">
    <source>
        <dbReference type="SMART" id="SM01008"/>
    </source>
</evidence>
<proteinExistence type="predicted"/>
<dbReference type="Gene3D" id="3.90.1170.50">
    <property type="entry name" value="Aldehyde oxidase/xanthine dehydrogenase, a/b hammerhead"/>
    <property type="match status" value="1"/>
</dbReference>
<dbReference type="InterPro" id="IPR008274">
    <property type="entry name" value="AldOxase/xan_DH_MoCoBD1"/>
</dbReference>
<dbReference type="Pfam" id="PF20256">
    <property type="entry name" value="MoCoBD_2"/>
    <property type="match status" value="2"/>
</dbReference>
<dbReference type="SUPFAM" id="SSF56003">
    <property type="entry name" value="Molybdenum cofactor-binding domain"/>
    <property type="match status" value="2"/>
</dbReference>
<dbReference type="InterPro" id="IPR006311">
    <property type="entry name" value="TAT_signal"/>
</dbReference>
<keyword evidence="4" id="KW-1185">Reference proteome</keyword>
<dbReference type="InterPro" id="IPR000674">
    <property type="entry name" value="Ald_Oxase/Xan_DH_a/b"/>
</dbReference>
<dbReference type="PROSITE" id="PS51318">
    <property type="entry name" value="TAT"/>
    <property type="match status" value="1"/>
</dbReference>
<dbReference type="Pfam" id="PF02738">
    <property type="entry name" value="MoCoBD_1"/>
    <property type="match status" value="1"/>
</dbReference>
<sequence length="740" mass="78001">MTTESDFTDAVRPSRRTFLKAAGAVAAVGVNIGLTIGFEWAGMGRRALADTMPDTTFAPNAFLRVAPDNSVTIIAKHVEMGQGAYTGIATIVAEELDANWQDVRVESAPADAKRYANLAFGTMQGTGGSSAMANSWMQLREAGAKARVMLVSAAAAQWQVPVTDLVTRDGSVHHAATSRSATYGSLASAAARLPVPEKVALKSPKDFRLIGHQLPRVDVPAKTDGTAQFTLDVTLPGMLVALLQRPPLFGATVKSFDASAAKAVPGVVSVVQVPGGVAVVAKGFWAAKQGRDALKIEWDDSKAEKRSSDAIMAEYRQLAEQPGASARKDGNAEQALAGAAKKISATYAFPYLAHAPMEPLDAVVKLTADSCEIWAGDQFQTVDQANAARTAGLDPQQVKIHTLYAGGSFGRRANTRSDYIVEAVSIARALGANGTPVKLQWTREDDIHGGLYRPMYFHKLDAGLTADGKLVGWRHRIVGQSILAGTPFASVMVKNGIDATSVEGAANVAYAIPNISVELTTTQTGVPVLWWRVVGSSHTAFAVEAFIDEAAHAAGKDPFVFRRDLLTHEPRMRAVLELAAQKAGWDPVNPLPKGRGRGIAVAEAFKTFVAQVAEVSVDKDGNVKVERVVCAVDCGTPINPDIIAAQMEGGIGFGLGAALHSAITLKDGKVEQNNFDTYQVLRIAEMPKVEVHIVQSGEAPTGVGEPGVAPVGPAVANAIFAATGKWLHSLPFPAGAQKSA</sequence>
<dbReference type="RefSeq" id="WP_102635079.1">
    <property type="nucleotide sequence ID" value="NZ_CADIJZ010000017.1"/>
</dbReference>
<dbReference type="EMBL" id="PNXY01000024">
    <property type="protein sequence ID" value="PMS26392.1"/>
    <property type="molecule type" value="Genomic_DNA"/>
</dbReference>
<dbReference type="Gene3D" id="3.30.365.10">
    <property type="entry name" value="Aldehyde oxidase/xanthine dehydrogenase, molybdopterin binding domain"/>
    <property type="match status" value="4"/>
</dbReference>
<evidence type="ECO:0000313" key="3">
    <source>
        <dbReference type="EMBL" id="PMS26392.1"/>
    </source>
</evidence>
<reference evidence="3 4" key="1">
    <citation type="submission" date="2018-01" db="EMBL/GenBank/DDBJ databases">
        <title>Whole genome analyses suggest that Burkholderia sensu lato contains two further novel genera in the rhizoxinica-symbiotica group Mycetohabitans gen. nov., and Trinickia gen. nov.: implications for the evolution of diazotrophy and nodulation in the Burkholderiaceae.</title>
        <authorList>
            <person name="Estrada-de los Santos P."/>
            <person name="Palmer M."/>
            <person name="Chavez-Ramirez B."/>
            <person name="Beukes C."/>
            <person name="Steenkamp E.T."/>
            <person name="Hirsch A.M."/>
            <person name="Manyaka P."/>
            <person name="Maluk M."/>
            <person name="Lafos M."/>
            <person name="Crook M."/>
            <person name="Gross E."/>
            <person name="Simon M.F."/>
            <person name="Bueno dos Reis Junior F."/>
            <person name="Poole P.S."/>
            <person name="Venter S.N."/>
            <person name="James E.K."/>
        </authorList>
    </citation>
    <scope>NUCLEOTIDE SEQUENCE [LARGE SCALE GENOMIC DNA]</scope>
    <source>
        <strain evidence="3 4">WSM 3937</strain>
    </source>
</reference>
<accession>A0A2N7WAG7</accession>
<dbReference type="InterPro" id="IPR037165">
    <property type="entry name" value="AldOxase/xan_DH_Mopterin-bd_sf"/>
</dbReference>
<name>A0A2N7WAG7_9BURK</name>
<dbReference type="OrthoDB" id="9767994at2"/>
<dbReference type="InterPro" id="IPR012368">
    <property type="entry name" value="OxRdtase_Mopterin-bd_su_IorB"/>
</dbReference>
<dbReference type="GO" id="GO:0047121">
    <property type="term" value="F:isoquinoline 1-oxidoreductase activity"/>
    <property type="evidence" value="ECO:0007669"/>
    <property type="project" value="UniProtKB-EC"/>
</dbReference>
<reference evidence="2 5" key="2">
    <citation type="submission" date="2020-04" db="EMBL/GenBank/DDBJ databases">
        <authorList>
            <person name="De Canck E."/>
        </authorList>
    </citation>
    <scope>NUCLEOTIDE SEQUENCE [LARGE SCALE GENOMIC DNA]</scope>
    <source>
        <strain evidence="2 5">LMG 27174</strain>
    </source>
</reference>
<keyword evidence="2" id="KW-0560">Oxidoreductase</keyword>
<dbReference type="PANTHER" id="PTHR47495:SF2">
    <property type="entry name" value="ALDEHYDE DEHYDROGENASE"/>
    <property type="match status" value="1"/>
</dbReference>
<evidence type="ECO:0000313" key="5">
    <source>
        <dbReference type="Proteomes" id="UP000494205"/>
    </source>
</evidence>